<dbReference type="EMBL" id="LSSM01003605">
    <property type="protein sequence ID" value="OMJ17377.1"/>
    <property type="molecule type" value="Genomic_DNA"/>
</dbReference>
<proteinExistence type="predicted"/>
<name>A0A1R1XRT5_9FUNG</name>
<protein>
    <submittedName>
        <fullName evidence="1">Uncharacterized protein</fullName>
    </submittedName>
</protein>
<accession>A0A1R1XRT5</accession>
<comment type="caution">
    <text evidence="1">The sequence shown here is derived from an EMBL/GenBank/DDBJ whole genome shotgun (WGS) entry which is preliminary data.</text>
</comment>
<organism evidence="1 2">
    <name type="scientific">Smittium culicis</name>
    <dbReference type="NCBI Taxonomy" id="133412"/>
    <lineage>
        <taxon>Eukaryota</taxon>
        <taxon>Fungi</taxon>
        <taxon>Fungi incertae sedis</taxon>
        <taxon>Zoopagomycota</taxon>
        <taxon>Kickxellomycotina</taxon>
        <taxon>Harpellomycetes</taxon>
        <taxon>Harpellales</taxon>
        <taxon>Legeriomycetaceae</taxon>
        <taxon>Smittium</taxon>
    </lineage>
</organism>
<reference evidence="2" key="1">
    <citation type="submission" date="2017-01" db="EMBL/GenBank/DDBJ databases">
        <authorList>
            <person name="Wang Y."/>
            <person name="White M."/>
            <person name="Kvist S."/>
            <person name="Moncalvo J.-M."/>
        </authorList>
    </citation>
    <scope>NUCLEOTIDE SEQUENCE [LARGE SCALE GENOMIC DNA]</scope>
    <source>
        <strain evidence="2">ID-206-W2</strain>
    </source>
</reference>
<gene>
    <name evidence="1" type="ORF">AYI69_g7451</name>
</gene>
<dbReference type="Proteomes" id="UP000187429">
    <property type="component" value="Unassembled WGS sequence"/>
</dbReference>
<keyword evidence="2" id="KW-1185">Reference proteome</keyword>
<feature type="non-terminal residue" evidence="1">
    <location>
        <position position="123"/>
    </location>
</feature>
<evidence type="ECO:0000313" key="2">
    <source>
        <dbReference type="Proteomes" id="UP000187429"/>
    </source>
</evidence>
<dbReference type="AlphaFoldDB" id="A0A1R1XRT5"/>
<evidence type="ECO:0000313" key="1">
    <source>
        <dbReference type="EMBL" id="OMJ17377.1"/>
    </source>
</evidence>
<sequence length="123" mass="12733">MSPFFGIGTTTLGSICFGTFSESHIPFIILEITFANGEVGSFSFCTSFQTSLGIQSDPGDLLFGVVFSASHISAHESGASHSGNTAGIVPMFSHLSADLLFPVLYLASSSKCVAQTSALVSVS</sequence>